<evidence type="ECO:0000313" key="1">
    <source>
        <dbReference type="EMBL" id="MBX53096.1"/>
    </source>
</evidence>
<protein>
    <submittedName>
        <fullName evidence="1">Uncharacterized protein</fullName>
    </submittedName>
</protein>
<accession>A0A2P2PEE4</accession>
<organism evidence="1">
    <name type="scientific">Rhizophora mucronata</name>
    <name type="common">Asiatic mangrove</name>
    <dbReference type="NCBI Taxonomy" id="61149"/>
    <lineage>
        <taxon>Eukaryota</taxon>
        <taxon>Viridiplantae</taxon>
        <taxon>Streptophyta</taxon>
        <taxon>Embryophyta</taxon>
        <taxon>Tracheophyta</taxon>
        <taxon>Spermatophyta</taxon>
        <taxon>Magnoliopsida</taxon>
        <taxon>eudicotyledons</taxon>
        <taxon>Gunneridae</taxon>
        <taxon>Pentapetalae</taxon>
        <taxon>rosids</taxon>
        <taxon>fabids</taxon>
        <taxon>Malpighiales</taxon>
        <taxon>Rhizophoraceae</taxon>
        <taxon>Rhizophora</taxon>
    </lineage>
</organism>
<dbReference type="AlphaFoldDB" id="A0A2P2PEE4"/>
<sequence>MLYFHVISHFSYGQACDHLLS</sequence>
<proteinExistence type="predicted"/>
<dbReference type="EMBL" id="GGEC01072612">
    <property type="protein sequence ID" value="MBX53096.1"/>
    <property type="molecule type" value="Transcribed_RNA"/>
</dbReference>
<name>A0A2P2PEE4_RHIMU</name>
<reference evidence="1" key="1">
    <citation type="submission" date="2018-02" db="EMBL/GenBank/DDBJ databases">
        <title>Rhizophora mucronata_Transcriptome.</title>
        <authorList>
            <person name="Meera S.P."/>
            <person name="Sreeshan A."/>
            <person name="Augustine A."/>
        </authorList>
    </citation>
    <scope>NUCLEOTIDE SEQUENCE</scope>
    <source>
        <tissue evidence="1">Leaf</tissue>
    </source>
</reference>